<evidence type="ECO:0000313" key="1">
    <source>
        <dbReference type="EMBL" id="KAI4462842.1"/>
    </source>
</evidence>
<name>A0ACB9T7S0_HOLOL</name>
<gene>
    <name evidence="1" type="ORF">MML48_4g00003093</name>
</gene>
<dbReference type="Proteomes" id="UP001056778">
    <property type="component" value="Chromosome 4"/>
</dbReference>
<organism evidence="1 2">
    <name type="scientific">Holotrichia oblita</name>
    <name type="common">Chafer beetle</name>
    <dbReference type="NCBI Taxonomy" id="644536"/>
    <lineage>
        <taxon>Eukaryota</taxon>
        <taxon>Metazoa</taxon>
        <taxon>Ecdysozoa</taxon>
        <taxon>Arthropoda</taxon>
        <taxon>Hexapoda</taxon>
        <taxon>Insecta</taxon>
        <taxon>Pterygota</taxon>
        <taxon>Neoptera</taxon>
        <taxon>Endopterygota</taxon>
        <taxon>Coleoptera</taxon>
        <taxon>Polyphaga</taxon>
        <taxon>Scarabaeiformia</taxon>
        <taxon>Scarabaeidae</taxon>
        <taxon>Melolonthinae</taxon>
        <taxon>Holotrichia</taxon>
    </lineage>
</organism>
<dbReference type="EMBL" id="CM043018">
    <property type="protein sequence ID" value="KAI4462842.1"/>
    <property type="molecule type" value="Genomic_DNA"/>
</dbReference>
<sequence length="400" mass="44032">MNLTKFSVLKTIASPRFVPCRNSAYCPEPDKVPTVVSIIGGHTGEGQLTALLLKQSKLVDEIRLYSGLINTCGTAFDLSHIDTNPVVKSYFGQALLKDAISGAHVVLVCGGHPTKPCKSQADLFEENADYVRNIAIYLGEFNPKGILCISTPPVSALVPMVSAELKKEPVYDPRRVLGIMTMGVIRSNTIAGRYINRNPADVAVPVIGGMCRRTLVPIFSQIKPTANLEKALQILLHDKVCSAEDEAVDLKYIENTGSCFVSNAFACARFVTSVLKGLKGRRDVVECAFVRQLGHIESFLPYMGSVVKLGRSGIDSTHMPRINDLECDYLQKAYPFLKRHIEMGEAYIVGDFPKECLINPRLSGYCQFVTKKAVTQIGDFKLNLETPNKQEEKKCIDIIT</sequence>
<comment type="caution">
    <text evidence="1">The sequence shown here is derived from an EMBL/GenBank/DDBJ whole genome shotgun (WGS) entry which is preliminary data.</text>
</comment>
<evidence type="ECO:0000313" key="2">
    <source>
        <dbReference type="Proteomes" id="UP001056778"/>
    </source>
</evidence>
<accession>A0ACB9T7S0</accession>
<protein>
    <submittedName>
        <fullName evidence="1">Malate and lactate dehydrogenase</fullName>
    </submittedName>
</protein>
<keyword evidence="2" id="KW-1185">Reference proteome</keyword>
<proteinExistence type="predicted"/>
<reference evidence="1" key="1">
    <citation type="submission" date="2022-04" db="EMBL/GenBank/DDBJ databases">
        <title>Chromosome-scale genome assembly of Holotrichia oblita Faldermann.</title>
        <authorList>
            <person name="Rongchong L."/>
        </authorList>
    </citation>
    <scope>NUCLEOTIDE SEQUENCE</scope>
    <source>
        <strain evidence="1">81SQS9</strain>
    </source>
</reference>